<feature type="compositionally biased region" description="Polar residues" evidence="1">
    <location>
        <begin position="9"/>
        <end position="24"/>
    </location>
</feature>
<comment type="caution">
    <text evidence="2">The sequence shown here is derived from an EMBL/GenBank/DDBJ whole genome shotgun (WGS) entry which is preliminary data.</text>
</comment>
<keyword evidence="3" id="KW-1185">Reference proteome</keyword>
<organism evidence="2 3">
    <name type="scientific">Salvia divinorum</name>
    <name type="common">Maria pastora</name>
    <name type="synonym">Diviner's sage</name>
    <dbReference type="NCBI Taxonomy" id="28513"/>
    <lineage>
        <taxon>Eukaryota</taxon>
        <taxon>Viridiplantae</taxon>
        <taxon>Streptophyta</taxon>
        <taxon>Embryophyta</taxon>
        <taxon>Tracheophyta</taxon>
        <taxon>Spermatophyta</taxon>
        <taxon>Magnoliopsida</taxon>
        <taxon>eudicotyledons</taxon>
        <taxon>Gunneridae</taxon>
        <taxon>Pentapetalae</taxon>
        <taxon>asterids</taxon>
        <taxon>lamiids</taxon>
        <taxon>Lamiales</taxon>
        <taxon>Lamiaceae</taxon>
        <taxon>Nepetoideae</taxon>
        <taxon>Mentheae</taxon>
        <taxon>Salviinae</taxon>
        <taxon>Salvia</taxon>
        <taxon>Salvia subgen. Calosphace</taxon>
    </lineage>
</organism>
<feature type="region of interest" description="Disordered" evidence="1">
    <location>
        <begin position="1"/>
        <end position="24"/>
    </location>
</feature>
<accession>A0ABD1GT06</accession>
<gene>
    <name evidence="2" type="ORF">AAHA92_22835</name>
</gene>
<protein>
    <submittedName>
        <fullName evidence="2">Uncharacterized protein</fullName>
    </submittedName>
</protein>
<evidence type="ECO:0000313" key="2">
    <source>
        <dbReference type="EMBL" id="KAL1546203.1"/>
    </source>
</evidence>
<reference evidence="2 3" key="1">
    <citation type="submission" date="2024-06" db="EMBL/GenBank/DDBJ databases">
        <title>A chromosome level genome sequence of Diviner's sage (Salvia divinorum).</title>
        <authorList>
            <person name="Ford S.A."/>
            <person name="Ro D.-K."/>
            <person name="Ness R.W."/>
            <person name="Phillips M.A."/>
        </authorList>
    </citation>
    <scope>NUCLEOTIDE SEQUENCE [LARGE SCALE GENOMIC DNA]</scope>
    <source>
        <strain evidence="2">SAF-2024a</strain>
        <tissue evidence="2">Leaf</tissue>
    </source>
</reference>
<dbReference type="AlphaFoldDB" id="A0ABD1GT06"/>
<dbReference type="EMBL" id="JBEAFC010000008">
    <property type="protein sequence ID" value="KAL1546203.1"/>
    <property type="molecule type" value="Genomic_DNA"/>
</dbReference>
<dbReference type="Proteomes" id="UP001567538">
    <property type="component" value="Unassembled WGS sequence"/>
</dbReference>
<sequence>MSDPRQFIPSANSSQGTQGSNQYR</sequence>
<evidence type="ECO:0000313" key="3">
    <source>
        <dbReference type="Proteomes" id="UP001567538"/>
    </source>
</evidence>
<name>A0ABD1GT06_SALDI</name>
<evidence type="ECO:0000256" key="1">
    <source>
        <dbReference type="SAM" id="MobiDB-lite"/>
    </source>
</evidence>
<proteinExistence type="predicted"/>